<dbReference type="PANTHER" id="PTHR48218">
    <property type="entry name" value="F-BOX DOMAIN CONTAINING PROTEIN"/>
    <property type="match status" value="1"/>
</dbReference>
<reference evidence="1" key="1">
    <citation type="submission" date="2020-07" db="EMBL/GenBank/DDBJ databases">
        <title>Ethylene signaling mediates host invasion by parasitic plants.</title>
        <authorList>
            <person name="Yoshida S."/>
        </authorList>
    </citation>
    <scope>NUCLEOTIDE SEQUENCE</scope>
    <source>
        <strain evidence="1">Okayama</strain>
    </source>
</reference>
<dbReference type="Proteomes" id="UP000653305">
    <property type="component" value="Unassembled WGS sequence"/>
</dbReference>
<dbReference type="OrthoDB" id="3219396at2759"/>
<comment type="caution">
    <text evidence="1">The sequence shown here is derived from an EMBL/GenBank/DDBJ whole genome shotgun (WGS) entry which is preliminary data.</text>
</comment>
<evidence type="ECO:0000313" key="1">
    <source>
        <dbReference type="EMBL" id="GFP96191.1"/>
    </source>
</evidence>
<dbReference type="AlphaFoldDB" id="A0A830CPC6"/>
<protein>
    <submittedName>
        <fullName evidence="1">Uncharacterized protein</fullName>
    </submittedName>
</protein>
<name>A0A830CPC6_9LAMI</name>
<evidence type="ECO:0000313" key="2">
    <source>
        <dbReference type="Proteomes" id="UP000653305"/>
    </source>
</evidence>
<organism evidence="1 2">
    <name type="scientific">Phtheirospermum japonicum</name>
    <dbReference type="NCBI Taxonomy" id="374723"/>
    <lineage>
        <taxon>Eukaryota</taxon>
        <taxon>Viridiplantae</taxon>
        <taxon>Streptophyta</taxon>
        <taxon>Embryophyta</taxon>
        <taxon>Tracheophyta</taxon>
        <taxon>Spermatophyta</taxon>
        <taxon>Magnoliopsida</taxon>
        <taxon>eudicotyledons</taxon>
        <taxon>Gunneridae</taxon>
        <taxon>Pentapetalae</taxon>
        <taxon>asterids</taxon>
        <taxon>lamiids</taxon>
        <taxon>Lamiales</taxon>
        <taxon>Orobanchaceae</taxon>
        <taxon>Orobanchaceae incertae sedis</taxon>
        <taxon>Phtheirospermum</taxon>
    </lineage>
</organism>
<keyword evidence="2" id="KW-1185">Reference proteome</keyword>
<accession>A0A830CPC6</accession>
<proteinExistence type="predicted"/>
<sequence>KSYYLVVWSLSIQCRELWLGKAHIPRVARIPGLSKMAATSRSIMDGRRTRITRNDLCDHSWEFHFTAAAPDYWRNLDPYWQDGGGPLMRRYFHHDGTITADPDDEVWGGHESSYTVVTGLVLAEGKMREHYVRINRWPKMCVERKADWSWVLSNNLYCYSSIPDADLKQDGTGPLFPVMF</sequence>
<feature type="non-terminal residue" evidence="1">
    <location>
        <position position="1"/>
    </location>
</feature>
<gene>
    <name evidence="1" type="ORF">PHJA_001763200</name>
</gene>
<dbReference type="PANTHER" id="PTHR48218:SF3">
    <property type="entry name" value="OS07G0170800 PROTEIN"/>
    <property type="match status" value="1"/>
</dbReference>
<dbReference type="EMBL" id="BMAC01000425">
    <property type="protein sequence ID" value="GFP96191.1"/>
    <property type="molecule type" value="Genomic_DNA"/>
</dbReference>